<name>A0A0G0YVI0_9BACT</name>
<organism evidence="2 3">
    <name type="scientific">Candidatus Kuenenbacteria bacterium GW2011_GWA2_42_15</name>
    <dbReference type="NCBI Taxonomy" id="1618677"/>
    <lineage>
        <taxon>Bacteria</taxon>
        <taxon>Candidatus Kueneniibacteriota</taxon>
    </lineage>
</organism>
<sequence>MNKKLIQYLNDHKIKYELLEHKMVYTAYDVAATTHVKLGDIAKSLLVKFNKPFENGKKPYALVIVAADKKIDFNKLKKTVNDWAIKLNKESRAQKPIKGKKQLIDIYNKIAKVALPKENDMKIKFNVAPGAMAAFGSFYKLLIFADKAFAKKEKALFAAGSFTESIRLKVADFIKVEKAMIGSFAIAKEKKAKKAKQTK</sequence>
<protein>
    <submittedName>
        <fullName evidence="2">YbaK/prolyl-tRNA synthetase associated region</fullName>
    </submittedName>
</protein>
<feature type="domain" description="YbaK/aminoacyl-tRNA synthetase-associated" evidence="1">
    <location>
        <begin position="110"/>
        <end position="175"/>
    </location>
</feature>
<reference evidence="2 3" key="1">
    <citation type="journal article" date="2015" name="Nature">
        <title>rRNA introns, odd ribosomes, and small enigmatic genomes across a large radiation of phyla.</title>
        <authorList>
            <person name="Brown C.T."/>
            <person name="Hug L.A."/>
            <person name="Thomas B.C."/>
            <person name="Sharon I."/>
            <person name="Castelle C.J."/>
            <person name="Singh A."/>
            <person name="Wilkins M.J."/>
            <person name="Williams K.H."/>
            <person name="Banfield J.F."/>
        </authorList>
    </citation>
    <scope>NUCLEOTIDE SEQUENCE [LARGE SCALE GENOMIC DNA]</scope>
</reference>
<evidence type="ECO:0000313" key="3">
    <source>
        <dbReference type="Proteomes" id="UP000034516"/>
    </source>
</evidence>
<evidence type="ECO:0000259" key="1">
    <source>
        <dbReference type="Pfam" id="PF04073"/>
    </source>
</evidence>
<dbReference type="Proteomes" id="UP000034516">
    <property type="component" value="Unassembled WGS sequence"/>
</dbReference>
<dbReference type="Pfam" id="PF04073">
    <property type="entry name" value="tRNA_edit"/>
    <property type="match status" value="2"/>
</dbReference>
<dbReference type="InterPro" id="IPR036754">
    <property type="entry name" value="YbaK/aa-tRNA-synt-asso_dom_sf"/>
</dbReference>
<dbReference type="Gene3D" id="3.90.960.10">
    <property type="entry name" value="YbaK/aminoacyl-tRNA synthetase-associated domain"/>
    <property type="match status" value="1"/>
</dbReference>
<dbReference type="GO" id="GO:0004812">
    <property type="term" value="F:aminoacyl-tRNA ligase activity"/>
    <property type="evidence" value="ECO:0007669"/>
    <property type="project" value="UniProtKB-KW"/>
</dbReference>
<dbReference type="InterPro" id="IPR007214">
    <property type="entry name" value="YbaK/aa-tRNA-synth-assoc-dom"/>
</dbReference>
<dbReference type="GO" id="GO:0002161">
    <property type="term" value="F:aminoacyl-tRNA deacylase activity"/>
    <property type="evidence" value="ECO:0007669"/>
    <property type="project" value="InterPro"/>
</dbReference>
<proteinExistence type="predicted"/>
<gene>
    <name evidence="2" type="ORF">UV02_C0039G0010</name>
</gene>
<dbReference type="AlphaFoldDB" id="A0A0G0YVI0"/>
<keyword evidence="2" id="KW-0030">Aminoacyl-tRNA synthetase</keyword>
<evidence type="ECO:0000313" key="2">
    <source>
        <dbReference type="EMBL" id="KKS40595.1"/>
    </source>
</evidence>
<keyword evidence="2" id="KW-0436">Ligase</keyword>
<dbReference type="EMBL" id="LCCW01000039">
    <property type="protein sequence ID" value="KKS40595.1"/>
    <property type="molecule type" value="Genomic_DNA"/>
</dbReference>
<feature type="domain" description="YbaK/aminoacyl-tRNA synthetase-associated" evidence="1">
    <location>
        <begin position="21"/>
        <end position="91"/>
    </location>
</feature>
<dbReference type="SUPFAM" id="SSF55826">
    <property type="entry name" value="YbaK/ProRS associated domain"/>
    <property type="match status" value="1"/>
</dbReference>
<comment type="caution">
    <text evidence="2">The sequence shown here is derived from an EMBL/GenBank/DDBJ whole genome shotgun (WGS) entry which is preliminary data.</text>
</comment>
<accession>A0A0G0YVI0</accession>